<dbReference type="SUPFAM" id="SSF48452">
    <property type="entry name" value="TPR-like"/>
    <property type="match status" value="1"/>
</dbReference>
<dbReference type="Pfam" id="PF13424">
    <property type="entry name" value="TPR_12"/>
    <property type="match status" value="1"/>
</dbReference>
<keyword evidence="2" id="KW-1185">Reference proteome</keyword>
<proteinExistence type="predicted"/>
<evidence type="ECO:0000313" key="1">
    <source>
        <dbReference type="EMBL" id="WOK08686.1"/>
    </source>
</evidence>
<dbReference type="Proteomes" id="UP001302349">
    <property type="component" value="Chromosome"/>
</dbReference>
<dbReference type="InterPro" id="IPR011990">
    <property type="entry name" value="TPR-like_helical_dom_sf"/>
</dbReference>
<dbReference type="SMART" id="SM00028">
    <property type="entry name" value="TPR"/>
    <property type="match status" value="3"/>
</dbReference>
<name>A0ABZ0IV80_9BACT</name>
<dbReference type="RefSeq" id="WP_317491321.1">
    <property type="nucleotide sequence ID" value="NZ_CP136051.1"/>
</dbReference>
<dbReference type="Gene3D" id="1.25.40.10">
    <property type="entry name" value="Tetratricopeptide repeat domain"/>
    <property type="match status" value="3"/>
</dbReference>
<organism evidence="1 2">
    <name type="scientific">Imperialibacter roseus</name>
    <dbReference type="NCBI Taxonomy" id="1324217"/>
    <lineage>
        <taxon>Bacteria</taxon>
        <taxon>Pseudomonadati</taxon>
        <taxon>Bacteroidota</taxon>
        <taxon>Cytophagia</taxon>
        <taxon>Cytophagales</taxon>
        <taxon>Flammeovirgaceae</taxon>
        <taxon>Imperialibacter</taxon>
    </lineage>
</organism>
<dbReference type="EMBL" id="CP136051">
    <property type="protein sequence ID" value="WOK08686.1"/>
    <property type="molecule type" value="Genomic_DNA"/>
</dbReference>
<reference evidence="1 2" key="1">
    <citation type="journal article" date="2023" name="Microbiol. Resour. Announc.">
        <title>Complete Genome Sequence of Imperialibacter roseus strain P4T.</title>
        <authorList>
            <person name="Tizabi D.R."/>
            <person name="Bachvaroff T."/>
            <person name="Hill R.T."/>
        </authorList>
    </citation>
    <scope>NUCLEOTIDE SEQUENCE [LARGE SCALE GENOMIC DNA]</scope>
    <source>
        <strain evidence="1 2">P4T</strain>
    </source>
</reference>
<dbReference type="InterPro" id="IPR019734">
    <property type="entry name" value="TPR_rpt"/>
</dbReference>
<dbReference type="Pfam" id="PF13174">
    <property type="entry name" value="TPR_6"/>
    <property type="match status" value="1"/>
</dbReference>
<evidence type="ECO:0000313" key="2">
    <source>
        <dbReference type="Proteomes" id="UP001302349"/>
    </source>
</evidence>
<sequence>MQTDLGWQPSVVETHDLILQYRLSEAKTLLATLPNSPEKAYLLNLSDFLQMIYTEDNGFYESYLGNLPKRRAWIEELPEGNAQKAFYLADMKLQEAMFKIKFGDYLSGLYSLLQAHSQIDELQNRDDKILPFLKSAGVINILIGLTPEKYEWAVRLIGLQGKVATGIEQLKSLSSSSSPMADEALIILGYFYAYPLHEPVKASALFSQILEKQPNSTLARFMLATSLNKAHKGEQALTTLSKIPADQQKSLTPVNYLFGDLYLEKMDLDKAREHYKMFIQSYSGDNFKKDAMAKIAASYYLEGDTRSASTWSEKASKMERSTTEPDKNADVFLTEINQYPIPLLKTRLLTDGGYWEEAKRQLSIVNPSELDGKWLCEYYYRLARLNHLQGKDQSAIPHYQHALKLAERQPWYMGANAALQLGLIMKSAGNDKEAKGYFEKAMDFENHPYKASIDSSAERELARLTSD</sequence>
<gene>
    <name evidence="1" type="ORF">RT717_08555</name>
</gene>
<protein>
    <submittedName>
        <fullName evidence="1">Tetratricopeptide repeat protein</fullName>
    </submittedName>
</protein>
<accession>A0ABZ0IV80</accession>